<evidence type="ECO:0000313" key="1">
    <source>
        <dbReference type="EMBL" id="QHX42294.1"/>
    </source>
</evidence>
<reference evidence="1 2" key="1">
    <citation type="submission" date="2020-01" db="EMBL/GenBank/DDBJ databases">
        <title>Complete genome sequence of a human oral phylogroup 1 Treponema sp. strain ATCC 700766, originally isolated from periodontitis dental plaque.</title>
        <authorList>
            <person name="Chan Y."/>
            <person name="Huo Y.-B."/>
            <person name="Yu X.-L."/>
            <person name="Zeng H."/>
            <person name="Leung W.-K."/>
            <person name="Watt R.M."/>
        </authorList>
    </citation>
    <scope>NUCLEOTIDE SEQUENCE [LARGE SCALE GENOMIC DNA]</scope>
    <source>
        <strain evidence="1 2">OMZ 804</strain>
    </source>
</reference>
<evidence type="ECO:0000313" key="2">
    <source>
        <dbReference type="Proteomes" id="UP000464374"/>
    </source>
</evidence>
<sequence>MKKIKYLSMLCMFVELLIACSNQEKRIKDLWKVEDTINYQNFTDDENKKIENLLNAFPFEEKIDKLNWNSGYSQQCYVLRKLYFEKIIPRGVFLDSCASVYKRYEANQTNISFHTLGYAVCLYYLGERKQANELFIKILDKSAEKYFASKRDYEIIVTVCSKLLGIDNGNNLKIDEFFFNMTDDDIINIFCGN</sequence>
<proteinExistence type="predicted"/>
<dbReference type="AlphaFoldDB" id="A0A6P1XYH1"/>
<organism evidence="1 2">
    <name type="scientific">Treponema vincentii</name>
    <dbReference type="NCBI Taxonomy" id="69710"/>
    <lineage>
        <taxon>Bacteria</taxon>
        <taxon>Pseudomonadati</taxon>
        <taxon>Spirochaetota</taxon>
        <taxon>Spirochaetia</taxon>
        <taxon>Spirochaetales</taxon>
        <taxon>Treponemataceae</taxon>
        <taxon>Treponema</taxon>
    </lineage>
</organism>
<dbReference type="KEGG" id="trz:GWP43_01205"/>
<dbReference type="RefSeq" id="WP_162662103.1">
    <property type="nucleotide sequence ID" value="NZ_CP048020.1"/>
</dbReference>
<dbReference type="Proteomes" id="UP000464374">
    <property type="component" value="Chromosome"/>
</dbReference>
<dbReference type="EMBL" id="CP048020">
    <property type="protein sequence ID" value="QHX42294.1"/>
    <property type="molecule type" value="Genomic_DNA"/>
</dbReference>
<name>A0A6P1XYH1_9SPIR</name>
<protein>
    <submittedName>
        <fullName evidence="1">Uncharacterized protein</fullName>
    </submittedName>
</protein>
<gene>
    <name evidence="1" type="ORF">GWP43_01205</name>
</gene>
<accession>A0A6P1XYH1</accession>